<dbReference type="EMBL" id="CP014504">
    <property type="protein sequence ID" value="AMP98186.1"/>
    <property type="molecule type" value="Genomic_DNA"/>
</dbReference>
<keyword evidence="1" id="KW-0732">Signal</keyword>
<dbReference type="KEGG" id="pcm:AY601_1264"/>
<evidence type="ECO:0000313" key="2">
    <source>
        <dbReference type="EMBL" id="AMP98186.1"/>
    </source>
</evidence>
<organism evidence="2 3">
    <name type="scientific">Pedobacter cryoconitis</name>
    <dbReference type="NCBI Taxonomy" id="188932"/>
    <lineage>
        <taxon>Bacteria</taxon>
        <taxon>Pseudomonadati</taxon>
        <taxon>Bacteroidota</taxon>
        <taxon>Sphingobacteriia</taxon>
        <taxon>Sphingobacteriales</taxon>
        <taxon>Sphingobacteriaceae</taxon>
        <taxon>Pedobacter</taxon>
    </lineage>
</organism>
<accession>A0A127VA02</accession>
<dbReference type="RefSeq" id="WP_068398016.1">
    <property type="nucleotide sequence ID" value="NZ_CP014504.1"/>
</dbReference>
<evidence type="ECO:0000313" key="3">
    <source>
        <dbReference type="Proteomes" id="UP000071561"/>
    </source>
</evidence>
<feature type="chain" id="PRO_5007280282" description="SH3 domain-containing protein" evidence="1">
    <location>
        <begin position="22"/>
        <end position="292"/>
    </location>
</feature>
<name>A0A127VA02_9SPHI</name>
<proteinExistence type="predicted"/>
<dbReference type="Proteomes" id="UP000071561">
    <property type="component" value="Chromosome"/>
</dbReference>
<keyword evidence="3" id="KW-1185">Reference proteome</keyword>
<dbReference type="PATRIC" id="fig|188932.3.peg.1315"/>
<evidence type="ECO:0000256" key="1">
    <source>
        <dbReference type="SAM" id="SignalP"/>
    </source>
</evidence>
<dbReference type="AlphaFoldDB" id="A0A127VA02"/>
<protein>
    <recommendedName>
        <fullName evidence="4">SH3 domain-containing protein</fullName>
    </recommendedName>
</protein>
<sequence length="292" mass="33404" precursor="true">MYVLKISIFFVLLFSSLSSDSQVKSVYNWKGGELPLYEKPGAGSRVLLKIPKGARLQQSVSQAVLPSFNIILSYYGITELPGKEELTSNGGTWYSMPGTWTKVKYQDKSGYVPQLFLSCLPDLQIAKNNKDDFEELTTGYLTRFFGTPVSRSKKELPKGSKDEINYQKTYRFKNGNYQVSTYQYFEKDGPGGETHRLFLKGLAKHEAILLMLKLTSYNDSIDIDFHDVKKRVVTNSLYDKFCWWYNKDLEKDTMKERNIDTEFFFYQEGGSAGITLKETKEGVIITYTFGGC</sequence>
<gene>
    <name evidence="2" type="ORF">AY601_1264</name>
</gene>
<feature type="signal peptide" evidence="1">
    <location>
        <begin position="1"/>
        <end position="21"/>
    </location>
</feature>
<evidence type="ECO:0008006" key="4">
    <source>
        <dbReference type="Google" id="ProtNLM"/>
    </source>
</evidence>
<reference evidence="2 3" key="1">
    <citation type="submission" date="2016-03" db="EMBL/GenBank/DDBJ databases">
        <title>Complete genome sequence of Pedobacter cryoconitis PAMC 27485.</title>
        <authorList>
            <person name="Lee J."/>
            <person name="Kim O.-S."/>
        </authorList>
    </citation>
    <scope>NUCLEOTIDE SEQUENCE [LARGE SCALE GENOMIC DNA]</scope>
    <source>
        <strain evidence="2 3">PAMC 27485</strain>
    </source>
</reference>
<dbReference type="OrthoDB" id="649638at2"/>